<evidence type="ECO:0000313" key="1">
    <source>
        <dbReference type="EMBL" id="QDU86725.1"/>
    </source>
</evidence>
<dbReference type="Proteomes" id="UP000317429">
    <property type="component" value="Chromosome"/>
</dbReference>
<dbReference type="RefSeq" id="WP_145280212.1">
    <property type="nucleotide sequence ID" value="NZ_CP036291.1"/>
</dbReference>
<accession>A0A518D5H6</accession>
<gene>
    <name evidence="1" type="ORF">Pla175_00750</name>
</gene>
<dbReference type="PROSITE" id="PS51257">
    <property type="entry name" value="PROKAR_LIPOPROTEIN"/>
    <property type="match status" value="1"/>
</dbReference>
<keyword evidence="2" id="KW-1185">Reference proteome</keyword>
<protein>
    <submittedName>
        <fullName evidence="1">Uncharacterized protein</fullName>
    </submittedName>
</protein>
<dbReference type="KEGG" id="pnd:Pla175_00750"/>
<dbReference type="EMBL" id="CP036291">
    <property type="protein sequence ID" value="QDU86725.1"/>
    <property type="molecule type" value="Genomic_DNA"/>
</dbReference>
<name>A0A518D5H6_9BACT</name>
<sequence length="149" mass="14992">MKLLYAALAVGLAVSSVGCQTLGNKGCGSTVGCGDAPCHVRRSQLAPRPTICRSACPPGGGCLLDGQCGACGGQGCDACGGCGKGYGLSGCNANACVNGAVNAVLDCAECDNQYNFAQGPPTGQTAYPYYTVRGPRDFLDRNPKSIGPY</sequence>
<evidence type="ECO:0000313" key="2">
    <source>
        <dbReference type="Proteomes" id="UP000317429"/>
    </source>
</evidence>
<dbReference type="AlphaFoldDB" id="A0A518D5H6"/>
<reference evidence="1 2" key="1">
    <citation type="submission" date="2019-02" db="EMBL/GenBank/DDBJ databases">
        <title>Deep-cultivation of Planctomycetes and their phenomic and genomic characterization uncovers novel biology.</title>
        <authorList>
            <person name="Wiegand S."/>
            <person name="Jogler M."/>
            <person name="Boedeker C."/>
            <person name="Pinto D."/>
            <person name="Vollmers J."/>
            <person name="Rivas-Marin E."/>
            <person name="Kohn T."/>
            <person name="Peeters S.H."/>
            <person name="Heuer A."/>
            <person name="Rast P."/>
            <person name="Oberbeckmann S."/>
            <person name="Bunk B."/>
            <person name="Jeske O."/>
            <person name="Meyerdierks A."/>
            <person name="Storesund J.E."/>
            <person name="Kallscheuer N."/>
            <person name="Luecker S."/>
            <person name="Lage O.M."/>
            <person name="Pohl T."/>
            <person name="Merkel B.J."/>
            <person name="Hornburger P."/>
            <person name="Mueller R.-W."/>
            <person name="Bruemmer F."/>
            <person name="Labrenz M."/>
            <person name="Spormann A.M."/>
            <person name="Op den Camp H."/>
            <person name="Overmann J."/>
            <person name="Amann R."/>
            <person name="Jetten M.S.M."/>
            <person name="Mascher T."/>
            <person name="Medema M.H."/>
            <person name="Devos D.P."/>
            <person name="Kaster A.-K."/>
            <person name="Ovreas L."/>
            <person name="Rohde M."/>
            <person name="Galperin M.Y."/>
            <person name="Jogler C."/>
        </authorList>
    </citation>
    <scope>NUCLEOTIDE SEQUENCE [LARGE SCALE GENOMIC DNA]</scope>
    <source>
        <strain evidence="1 2">Pla175</strain>
    </source>
</reference>
<proteinExistence type="predicted"/>
<organism evidence="1 2">
    <name type="scientific">Pirellulimonas nuda</name>
    <dbReference type="NCBI Taxonomy" id="2528009"/>
    <lineage>
        <taxon>Bacteria</taxon>
        <taxon>Pseudomonadati</taxon>
        <taxon>Planctomycetota</taxon>
        <taxon>Planctomycetia</taxon>
        <taxon>Pirellulales</taxon>
        <taxon>Lacipirellulaceae</taxon>
        <taxon>Pirellulimonas</taxon>
    </lineage>
</organism>
<dbReference type="OrthoDB" id="291485at2"/>